<keyword evidence="3" id="KW-1185">Reference proteome</keyword>
<protein>
    <recommendedName>
        <fullName evidence="1">Fibronectin type-III domain-containing protein</fullName>
    </recommendedName>
</protein>
<gene>
    <name evidence="2" type="ORF">G5714_002663</name>
</gene>
<dbReference type="PANTHER" id="PTHR31594">
    <property type="entry name" value="AIG1-TYPE G DOMAIN-CONTAINING PROTEIN"/>
    <property type="match status" value="1"/>
</dbReference>
<organism evidence="2 3">
    <name type="scientific">Onychostoma macrolepis</name>
    <dbReference type="NCBI Taxonomy" id="369639"/>
    <lineage>
        <taxon>Eukaryota</taxon>
        <taxon>Metazoa</taxon>
        <taxon>Chordata</taxon>
        <taxon>Craniata</taxon>
        <taxon>Vertebrata</taxon>
        <taxon>Euteleostomi</taxon>
        <taxon>Actinopterygii</taxon>
        <taxon>Neopterygii</taxon>
        <taxon>Teleostei</taxon>
        <taxon>Ostariophysi</taxon>
        <taxon>Cypriniformes</taxon>
        <taxon>Cyprinidae</taxon>
        <taxon>Acrossocheilinae</taxon>
        <taxon>Onychostoma</taxon>
    </lineage>
</organism>
<dbReference type="Gene3D" id="2.60.40.10">
    <property type="entry name" value="Immunoglobulins"/>
    <property type="match status" value="1"/>
</dbReference>
<dbReference type="AlphaFoldDB" id="A0A7J6D8E7"/>
<dbReference type="CDD" id="cd00063">
    <property type="entry name" value="FN3"/>
    <property type="match status" value="1"/>
</dbReference>
<dbReference type="EMBL" id="JAAMOB010000003">
    <property type="protein sequence ID" value="KAF4115174.1"/>
    <property type="molecule type" value="Genomic_DNA"/>
</dbReference>
<dbReference type="InterPro" id="IPR048997">
    <property type="entry name" value="Stonustoxin-like_helical"/>
</dbReference>
<dbReference type="Pfam" id="PF15394">
    <property type="entry name" value="DUF4616"/>
    <property type="match status" value="1"/>
</dbReference>
<dbReference type="Proteomes" id="UP000579812">
    <property type="component" value="Unassembled WGS sequence"/>
</dbReference>
<dbReference type="InterPro" id="IPR028101">
    <property type="entry name" value="DUF4616"/>
</dbReference>
<dbReference type="InterPro" id="IPR052090">
    <property type="entry name" value="Cytolytic_pore-forming_toxin"/>
</dbReference>
<dbReference type="Pfam" id="PF21109">
    <property type="entry name" value="Stonustoxin_helical"/>
    <property type="match status" value="1"/>
</dbReference>
<reference evidence="2 3" key="1">
    <citation type="submission" date="2020-04" db="EMBL/GenBank/DDBJ databases">
        <title>Chromosome-level genome assembly of a cyprinid fish Onychostoma macrolepis by integration of Nanopore Sequencing, Bionano and Hi-C technology.</title>
        <authorList>
            <person name="Wang D."/>
        </authorList>
    </citation>
    <scope>NUCLEOTIDE SEQUENCE [LARGE SCALE GENOMIC DNA]</scope>
    <source>
        <strain evidence="2">SWU-2019</strain>
        <tissue evidence="2">Muscle</tissue>
    </source>
</reference>
<evidence type="ECO:0000313" key="3">
    <source>
        <dbReference type="Proteomes" id="UP000579812"/>
    </source>
</evidence>
<dbReference type="InterPro" id="IPR036116">
    <property type="entry name" value="FN3_sf"/>
</dbReference>
<sequence length="1040" mass="119192">MTYLLQELRTTFEDADPECIKACCRTFYETLRRKYSLSRPGKSQLRDSIKAGAKNRQRKRQLLESRSRVIKTYAERELWQTATLELMSDEEDAIVDERPVWVVRSPPHRNQQLSDLCQQLQRRLEADMHYALTEACTRMECADITKLQYMDTENTIDMESETFELAALGRPLFPGMLYDCRKDSFIPGVTLWDKKSLREDLDSRPQLMTDLKFSSSDSLSSKSSLLDVSASLKASFLGGLVEVGGSAKYLRDTKSSNQQSRVTMHYSETSRFDQLTMTQLGQITYPQVFEKKTATHVVTAVLYGAQAFMVFERSFAEDENKQDIEGELNVMVKKISGFSIEGEGAVKMTDEDNKKAENITCTFHGDFHLEQNPSTYLEALEVYKNLPKQLKANPQNAVPIKVWLYPLSLLDTNAARLVREISTRLISNTEDMMEELAEVERTCNDLSRRTEVNVFSDIKARLHSFQDSFINYKMVLQKALARVLPAIRGGGMEEQSLENILKIHRNSPFNADLLNQWLDDAKSELNLLNNPSKTLNEINIEDSDRLNAILLDPDIDVVLCLTFTSLNYKDPYLSTLKEFLKSDKFKELDGNKTLLSVASDRKWFKDPEVIAKMRENLRLFEKYSEANKNEKSIRFIISAISNPSIQGTSIYLYENGKLTDTKFQPVSKPPPPTVNNVLEHTVSLKLQKSPTGETVKYRLEYKQVKADSGAEEQWLVKDTTDEDFKLTGLESGKQYLIRYRIVGKVGVSEASETVSPETLYLKIDDDSILKADFIQELLPSAERTALLYHLAFLSLGGFPQLERLIRDQAIETQLLFRSSEALLMKCVGTSSNLVTSLFPMLKQAVEKNKPVLAVRYLMEAKELIKDIVAQVDDTVKRYDRHNQSVQTCTSDVYREQNKAEEKKAEKFNEMKGEIPDPEHLKEVPKCLSRIQQILIDLKKFWQNVDFILYTLKEKTFNGEELVDMEDMKDEFLSSIDDAGKYWEIFGLCCQRVQGAFRIQSKDAYKFLEVNPSSLSEEERKQQYVSIMLKLKKINPDPPAL</sequence>
<feature type="domain" description="Fibronectin type-III" evidence="1">
    <location>
        <begin position="668"/>
        <end position="761"/>
    </location>
</feature>
<dbReference type="InterPro" id="IPR040581">
    <property type="entry name" value="Thioredoxin_11"/>
</dbReference>
<name>A0A7J6D8E7_9TELE</name>
<dbReference type="SUPFAM" id="SSF49265">
    <property type="entry name" value="Fibronectin type III"/>
    <property type="match status" value="1"/>
</dbReference>
<dbReference type="PANTHER" id="PTHR31594:SF11">
    <property type="entry name" value="NEOVERRUCOTOXIN SUBUNIT ALPHA-LIKE ISOFORM X1-RELATED"/>
    <property type="match status" value="1"/>
</dbReference>
<evidence type="ECO:0000259" key="1">
    <source>
        <dbReference type="PROSITE" id="PS50853"/>
    </source>
</evidence>
<evidence type="ECO:0000313" key="2">
    <source>
        <dbReference type="EMBL" id="KAF4115174.1"/>
    </source>
</evidence>
<comment type="caution">
    <text evidence="2">The sequence shown here is derived from an EMBL/GenBank/DDBJ whole genome shotgun (WGS) entry which is preliminary data.</text>
</comment>
<accession>A0A7J6D8E7</accession>
<proteinExistence type="predicted"/>
<dbReference type="Pfam" id="PF18078">
    <property type="entry name" value="Thioredoxin_11"/>
    <property type="match status" value="1"/>
</dbReference>
<dbReference type="PROSITE" id="PS50853">
    <property type="entry name" value="FN3"/>
    <property type="match status" value="1"/>
</dbReference>
<dbReference type="InterPro" id="IPR013783">
    <property type="entry name" value="Ig-like_fold"/>
</dbReference>
<dbReference type="InterPro" id="IPR003961">
    <property type="entry name" value="FN3_dom"/>
</dbReference>